<evidence type="ECO:0000259" key="7">
    <source>
        <dbReference type="Pfam" id="PF20434"/>
    </source>
</evidence>
<dbReference type="Gene3D" id="3.40.50.1820">
    <property type="entry name" value="alpha/beta hydrolase"/>
    <property type="match status" value="1"/>
</dbReference>
<name>A0AAD4Y3P1_OVIAM</name>
<feature type="active site" evidence="5">
    <location>
        <position position="248"/>
    </location>
</feature>
<evidence type="ECO:0000256" key="5">
    <source>
        <dbReference type="HAMAP-Rule" id="MF_03014"/>
    </source>
</evidence>
<keyword evidence="9" id="KW-1185">Reference proteome</keyword>
<evidence type="ECO:0000256" key="4">
    <source>
        <dbReference type="ARBA" id="ARBA00023242"/>
    </source>
</evidence>
<evidence type="ECO:0000256" key="2">
    <source>
        <dbReference type="ARBA" id="ARBA00022801"/>
    </source>
</evidence>
<sequence>MDVSGGNHKHKAPWKRMSKEELDNQYSPSRWVVRLGAEEAMRTYSQIGDEVTKRARATRRSLLDVPYGAGEGEKLDIYLPEAVSEAMPFLVFFHGGYWQSGSKDTSAFMVNPLTAQGVAVVIVAYDIAPKGTLDQMVDQVTQSIVFVQKQYPGNQGIYLCGHSAGAHLAAMMLLADWTKHGVMPNLRGFFLLSGVYDLEPIMHTSENARLLPTLEDAQRNSPLWHLETARTQPSYPACSILVTVGQHDSPEFHRQSREFYQTLCHGGWKASFEELHDMDHFEILWNLTQEDYVLTQIILKTIFQESR</sequence>
<dbReference type="GO" id="GO:0005634">
    <property type="term" value="C:nucleus"/>
    <property type="evidence" value="ECO:0007669"/>
    <property type="project" value="UniProtKB-SubCell"/>
</dbReference>
<reference evidence="8" key="1">
    <citation type="submission" date="2022-03" db="EMBL/GenBank/DDBJ databases">
        <title>Genomic analyses of argali, domestic sheep and their hybrids provide insights into chromosomal evolution, heterosis and genetic basis of agronomic traits.</title>
        <authorList>
            <person name="Li M."/>
        </authorList>
    </citation>
    <scope>NUCLEOTIDE SEQUENCE</scope>
    <source>
        <strain evidence="8">CAU-MHL-2022a</strain>
        <tissue evidence="8">Skin</tissue>
    </source>
</reference>
<dbReference type="InterPro" id="IPR027519">
    <property type="entry name" value="KFase_ver/fungi-typ"/>
</dbReference>
<dbReference type="EC" id="3.5.1.9" evidence="5"/>
<dbReference type="Proteomes" id="UP001214576">
    <property type="component" value="Unassembled WGS sequence"/>
</dbReference>
<keyword evidence="2 5" id="KW-0378">Hydrolase</keyword>
<feature type="short sequence motif" description="HGGXW" evidence="5">
    <location>
        <begin position="94"/>
        <end position="98"/>
    </location>
</feature>
<keyword evidence="4 5" id="KW-0539">Nucleus</keyword>
<dbReference type="InterPro" id="IPR029058">
    <property type="entry name" value="AB_hydrolase_fold"/>
</dbReference>
<feature type="domain" description="BD-FAE-like" evidence="7">
    <location>
        <begin position="75"/>
        <end position="174"/>
    </location>
</feature>
<keyword evidence="1 5" id="KW-0963">Cytoplasm</keyword>
<keyword evidence="3 5" id="KW-0823">Tryptophan catabolism</keyword>
<feature type="active site" evidence="5">
    <location>
        <position position="280"/>
    </location>
</feature>
<dbReference type="GO" id="GO:0034354">
    <property type="term" value="P:'de novo' NAD+ biosynthetic process from L-tryptophan"/>
    <property type="evidence" value="ECO:0007669"/>
    <property type="project" value="UniProtKB-UniRule"/>
</dbReference>
<dbReference type="AlphaFoldDB" id="A0AAD4Y3P1"/>
<feature type="region of interest" description="Disordered" evidence="6">
    <location>
        <begin position="1"/>
        <end position="21"/>
    </location>
</feature>
<dbReference type="GO" id="GO:0005829">
    <property type="term" value="C:cytosol"/>
    <property type="evidence" value="ECO:0007669"/>
    <property type="project" value="UniProtKB-SubCell"/>
</dbReference>
<comment type="subunit">
    <text evidence="5">Homodimer.</text>
</comment>
<dbReference type="FunFam" id="3.40.50.1820:FF:000134">
    <property type="entry name" value="Kynurenine formamidase"/>
    <property type="match status" value="1"/>
</dbReference>
<protein>
    <recommendedName>
        <fullName evidence="5">Kynurenine formamidase</fullName>
        <shortName evidence="5">KFA</shortName>
        <shortName evidence="5">KFase</shortName>
        <ecNumber evidence="5">3.5.1.9</ecNumber>
    </recommendedName>
    <alternativeName>
        <fullName evidence="5">Arylformamidase</fullName>
    </alternativeName>
    <alternativeName>
        <fullName evidence="5">N-formylkynurenine formamidase</fullName>
        <shortName evidence="5">FKF</shortName>
    </alternativeName>
</protein>
<comment type="catalytic activity">
    <reaction evidence="5">
        <text>N-formyl-L-kynurenine + H2O = L-kynurenine + formate + H(+)</text>
        <dbReference type="Rhea" id="RHEA:13009"/>
        <dbReference type="ChEBI" id="CHEBI:15377"/>
        <dbReference type="ChEBI" id="CHEBI:15378"/>
        <dbReference type="ChEBI" id="CHEBI:15740"/>
        <dbReference type="ChEBI" id="CHEBI:57959"/>
        <dbReference type="ChEBI" id="CHEBI:58629"/>
        <dbReference type="EC" id="3.5.1.9"/>
    </reaction>
</comment>
<dbReference type="SUPFAM" id="SSF53474">
    <property type="entry name" value="alpha/beta-Hydrolases"/>
    <property type="match status" value="1"/>
</dbReference>
<comment type="domain">
    <text evidence="5">The main chain amide nitrogen atoms of the second glycine and its adjacent residue in the HGGXW motif define the oxyanion hole, and stabilize the oxyanion that forms during the nucleophilic attack by the catalytic serine during substrate cleavage.</text>
</comment>
<dbReference type="GO" id="GO:0019441">
    <property type="term" value="P:L-tryptophan catabolic process to kynurenine"/>
    <property type="evidence" value="ECO:0007669"/>
    <property type="project" value="UniProtKB-UniRule"/>
</dbReference>
<comment type="similarity">
    <text evidence="5">Belongs to the kynurenine formamidase family.</text>
</comment>
<evidence type="ECO:0000313" key="9">
    <source>
        <dbReference type="Proteomes" id="UP001214576"/>
    </source>
</evidence>
<feature type="active site" description="Nucleophile" evidence="5">
    <location>
        <position position="163"/>
    </location>
</feature>
<evidence type="ECO:0000256" key="6">
    <source>
        <dbReference type="SAM" id="MobiDB-lite"/>
    </source>
</evidence>
<accession>A0AAD4Y3P1</accession>
<comment type="function">
    <text evidence="5">Catalyzes the hydrolysis of N-formyl-L-kynurenine to L-kynurenine, the second step in the kynurenine pathway of tryptophan degradation. Kynurenine may be further oxidized to nicotinic acid, NAD(H) and NADP(H). Required for elimination of toxic metabolites.</text>
</comment>
<dbReference type="PANTHER" id="PTHR48081:SF33">
    <property type="entry name" value="KYNURENINE FORMAMIDASE"/>
    <property type="match status" value="1"/>
</dbReference>
<dbReference type="EMBL" id="JAKZEL010000020">
    <property type="protein sequence ID" value="KAI4533844.1"/>
    <property type="molecule type" value="Genomic_DNA"/>
</dbReference>
<dbReference type="InterPro" id="IPR049492">
    <property type="entry name" value="BD-FAE-like_dom"/>
</dbReference>
<gene>
    <name evidence="5" type="primary">AFMID</name>
    <name evidence="8" type="ORF">MG293_016863</name>
</gene>
<organism evidence="8 9">
    <name type="scientific">Ovis ammon polii</name>
    <dbReference type="NCBI Taxonomy" id="230172"/>
    <lineage>
        <taxon>Eukaryota</taxon>
        <taxon>Metazoa</taxon>
        <taxon>Chordata</taxon>
        <taxon>Craniata</taxon>
        <taxon>Vertebrata</taxon>
        <taxon>Euteleostomi</taxon>
        <taxon>Mammalia</taxon>
        <taxon>Eutheria</taxon>
        <taxon>Laurasiatheria</taxon>
        <taxon>Artiodactyla</taxon>
        <taxon>Ruminantia</taxon>
        <taxon>Pecora</taxon>
        <taxon>Bovidae</taxon>
        <taxon>Caprinae</taxon>
        <taxon>Ovis</taxon>
    </lineage>
</organism>
<proteinExistence type="inferred from homology"/>
<evidence type="ECO:0000256" key="3">
    <source>
        <dbReference type="ARBA" id="ARBA00023079"/>
    </source>
</evidence>
<dbReference type="HAMAP" id="MF_03014">
    <property type="entry name" value="KFase"/>
    <property type="match status" value="1"/>
</dbReference>
<dbReference type="PANTHER" id="PTHR48081">
    <property type="entry name" value="AB HYDROLASE SUPERFAMILY PROTEIN C4A8.06C"/>
    <property type="match status" value="1"/>
</dbReference>
<dbReference type="Pfam" id="PF20434">
    <property type="entry name" value="BD-FAE"/>
    <property type="match status" value="1"/>
</dbReference>
<evidence type="ECO:0000313" key="8">
    <source>
        <dbReference type="EMBL" id="KAI4533844.1"/>
    </source>
</evidence>
<feature type="compositionally biased region" description="Basic residues" evidence="6">
    <location>
        <begin position="7"/>
        <end position="16"/>
    </location>
</feature>
<comment type="pathway">
    <text evidence="5">Amino-acid degradation; L-tryptophan degradation via kynurenine pathway; L-kynurenine from L-tryptophan: step 2/2.</text>
</comment>
<dbReference type="GO" id="GO:0004061">
    <property type="term" value="F:arylformamidase activity"/>
    <property type="evidence" value="ECO:0007669"/>
    <property type="project" value="UniProtKB-UniRule"/>
</dbReference>
<evidence type="ECO:0000256" key="1">
    <source>
        <dbReference type="ARBA" id="ARBA00022490"/>
    </source>
</evidence>
<dbReference type="InterPro" id="IPR050300">
    <property type="entry name" value="GDXG_lipolytic_enzyme"/>
</dbReference>
<comment type="subcellular location">
    <subcellularLocation>
        <location evidence="5">Cytoplasm</location>
        <location evidence="5">Cytosol</location>
    </subcellularLocation>
    <subcellularLocation>
        <location evidence="5">Nucleus</location>
    </subcellularLocation>
    <text evidence="5">Predominantly cytosolic. Some fraction is nuclear.</text>
</comment>
<comment type="caution">
    <text evidence="8">The sequence shown here is derived from an EMBL/GenBank/DDBJ whole genome shotgun (WGS) entry which is preliminary data.</text>
</comment>